<dbReference type="Proteomes" id="UP000053791">
    <property type="component" value="Unassembled WGS sequence"/>
</dbReference>
<sequence>MRLNGFDLNQLICLEALLRDQNVSRVADRLCLSQSAVSWNLAQLREYFDDPLLVRSGRNFVLTPFAKTLINPVTEIIGQAHALTAKSPQGISETTERKLKIVTSHYAATVGLAEAVRQFGEIMPNVSFELFPITSNSNRLLALGEIDLLLAGHAYNVGVPPNETLFEDGIACLACAENGPAGDTITREEYLSRKHIVIRYFESSLALDDEDVLRREGFMRDRHVTIWSHSVLPQLLIGTQLIATISERVADTMTKTEPLKKLPFPFDYENHKYNAYWHKSRNGDVVLTRFLDLFREICARPAIKGRA</sequence>
<accession>A0A0X3UEI0</accession>
<dbReference type="SUPFAM" id="SSF53850">
    <property type="entry name" value="Periplasmic binding protein-like II"/>
    <property type="match status" value="1"/>
</dbReference>
<dbReference type="InterPro" id="IPR036390">
    <property type="entry name" value="WH_DNA-bd_sf"/>
</dbReference>
<evidence type="ECO:0000256" key="3">
    <source>
        <dbReference type="ARBA" id="ARBA00023125"/>
    </source>
</evidence>
<keyword evidence="2" id="KW-0805">Transcription regulation</keyword>
<dbReference type="InterPro" id="IPR050389">
    <property type="entry name" value="LysR-type_TF"/>
</dbReference>
<dbReference type="GO" id="GO:0003677">
    <property type="term" value="F:DNA binding"/>
    <property type="evidence" value="ECO:0007669"/>
    <property type="project" value="UniProtKB-KW"/>
</dbReference>
<keyword evidence="7" id="KW-1185">Reference proteome</keyword>
<comment type="caution">
    <text evidence="6">The sequence shown here is derived from an EMBL/GenBank/DDBJ whole genome shotgun (WGS) entry which is preliminary data.</text>
</comment>
<dbReference type="RefSeq" id="WP_068344922.1">
    <property type="nucleotide sequence ID" value="NZ_LQBQ01000003.1"/>
</dbReference>
<dbReference type="GO" id="GO:0003700">
    <property type="term" value="F:DNA-binding transcription factor activity"/>
    <property type="evidence" value="ECO:0007669"/>
    <property type="project" value="InterPro"/>
</dbReference>
<dbReference type="Pfam" id="PF03466">
    <property type="entry name" value="LysR_substrate"/>
    <property type="match status" value="1"/>
</dbReference>
<dbReference type="STRING" id="1685379.AVO45_17285"/>
<dbReference type="PANTHER" id="PTHR30118">
    <property type="entry name" value="HTH-TYPE TRANSCRIPTIONAL REGULATOR LEUO-RELATED"/>
    <property type="match status" value="1"/>
</dbReference>
<dbReference type="Gene3D" id="1.10.10.10">
    <property type="entry name" value="Winged helix-like DNA-binding domain superfamily/Winged helix DNA-binding domain"/>
    <property type="match status" value="1"/>
</dbReference>
<evidence type="ECO:0000256" key="4">
    <source>
        <dbReference type="ARBA" id="ARBA00023163"/>
    </source>
</evidence>
<evidence type="ECO:0000256" key="1">
    <source>
        <dbReference type="ARBA" id="ARBA00009437"/>
    </source>
</evidence>
<dbReference type="InterPro" id="IPR005119">
    <property type="entry name" value="LysR_subst-bd"/>
</dbReference>
<dbReference type="AlphaFoldDB" id="A0A0X3UEI0"/>
<evidence type="ECO:0000313" key="6">
    <source>
        <dbReference type="EMBL" id="KUJ85256.1"/>
    </source>
</evidence>
<keyword evidence="4" id="KW-0804">Transcription</keyword>
<dbReference type="Gene3D" id="3.40.190.10">
    <property type="entry name" value="Periplasmic binding protein-like II"/>
    <property type="match status" value="2"/>
</dbReference>
<keyword evidence="3" id="KW-0238">DNA-binding</keyword>
<proteinExistence type="inferred from homology"/>
<name>A0A0X3UEI0_9RHOB</name>
<dbReference type="InterPro" id="IPR000847">
    <property type="entry name" value="LysR_HTH_N"/>
</dbReference>
<evidence type="ECO:0000256" key="2">
    <source>
        <dbReference type="ARBA" id="ARBA00023015"/>
    </source>
</evidence>
<dbReference type="InterPro" id="IPR036388">
    <property type="entry name" value="WH-like_DNA-bd_sf"/>
</dbReference>
<organism evidence="6 7">
    <name type="scientific">Ruegeria marisrubri</name>
    <dbReference type="NCBI Taxonomy" id="1685379"/>
    <lineage>
        <taxon>Bacteria</taxon>
        <taxon>Pseudomonadati</taxon>
        <taxon>Pseudomonadota</taxon>
        <taxon>Alphaproteobacteria</taxon>
        <taxon>Rhodobacterales</taxon>
        <taxon>Roseobacteraceae</taxon>
        <taxon>Ruegeria</taxon>
    </lineage>
</organism>
<dbReference type="Pfam" id="PF00126">
    <property type="entry name" value="HTH_1"/>
    <property type="match status" value="1"/>
</dbReference>
<dbReference type="EMBL" id="LQBQ01000003">
    <property type="protein sequence ID" value="KUJ85256.1"/>
    <property type="molecule type" value="Genomic_DNA"/>
</dbReference>
<feature type="domain" description="HTH lysR-type" evidence="5">
    <location>
        <begin position="6"/>
        <end position="63"/>
    </location>
</feature>
<comment type="similarity">
    <text evidence="1">Belongs to the LysR transcriptional regulatory family.</text>
</comment>
<dbReference type="PANTHER" id="PTHR30118:SF6">
    <property type="entry name" value="HTH-TYPE TRANSCRIPTIONAL REGULATOR LEUO"/>
    <property type="match status" value="1"/>
</dbReference>
<protein>
    <recommendedName>
        <fullName evidence="5">HTH lysR-type domain-containing protein</fullName>
    </recommendedName>
</protein>
<gene>
    <name evidence="6" type="ORF">AVO45_17285</name>
</gene>
<dbReference type="OrthoDB" id="528082at2"/>
<dbReference type="PROSITE" id="PS50931">
    <property type="entry name" value="HTH_LYSR"/>
    <property type="match status" value="1"/>
</dbReference>
<evidence type="ECO:0000313" key="7">
    <source>
        <dbReference type="Proteomes" id="UP000053791"/>
    </source>
</evidence>
<evidence type="ECO:0000259" key="5">
    <source>
        <dbReference type="PROSITE" id="PS50931"/>
    </source>
</evidence>
<dbReference type="SUPFAM" id="SSF46785">
    <property type="entry name" value="Winged helix' DNA-binding domain"/>
    <property type="match status" value="1"/>
</dbReference>
<reference evidence="6 7" key="1">
    <citation type="submission" date="2015-12" db="EMBL/GenBank/DDBJ databases">
        <authorList>
            <person name="Shamseldin A."/>
            <person name="Moawad H."/>
            <person name="Abd El-Rahim W.M."/>
            <person name="Sadowsky M.J."/>
        </authorList>
    </citation>
    <scope>NUCLEOTIDE SEQUENCE [LARGE SCALE GENOMIC DNA]</scope>
    <source>
        <strain evidence="6 7">ZGT118</strain>
    </source>
</reference>